<dbReference type="Proteomes" id="UP001144612">
    <property type="component" value="Unassembled WGS sequence"/>
</dbReference>
<feature type="domain" description="RsgI N-terminal anti-sigma" evidence="7">
    <location>
        <begin position="2"/>
        <end position="43"/>
    </location>
</feature>
<evidence type="ECO:0000256" key="3">
    <source>
        <dbReference type="ARBA" id="ARBA00022692"/>
    </source>
</evidence>
<dbReference type="Pfam" id="PF12791">
    <property type="entry name" value="RsgI_N"/>
    <property type="match status" value="1"/>
</dbReference>
<evidence type="ECO:0000256" key="6">
    <source>
        <dbReference type="SAM" id="Phobius"/>
    </source>
</evidence>
<reference evidence="9" key="1">
    <citation type="submission" date="2022-12" db="EMBL/GenBank/DDBJ databases">
        <title>Clostridium sp. nov., isolated from industrial wastewater.</title>
        <authorList>
            <person name="Jiayan W."/>
        </authorList>
    </citation>
    <scope>NUCLEOTIDE SEQUENCE</scope>
    <source>
        <strain evidence="9">ZC22-4</strain>
    </source>
</reference>
<dbReference type="InterPro" id="IPR055431">
    <property type="entry name" value="RsgI_M"/>
</dbReference>
<keyword evidence="5 6" id="KW-0472">Membrane</keyword>
<evidence type="ECO:0000313" key="9">
    <source>
        <dbReference type="EMBL" id="MCY6960189.1"/>
    </source>
</evidence>
<evidence type="ECO:0000259" key="7">
    <source>
        <dbReference type="Pfam" id="PF12791"/>
    </source>
</evidence>
<comment type="subcellular location">
    <subcellularLocation>
        <location evidence="1">Cell membrane</location>
        <topology evidence="1">Single-pass membrane protein</topology>
    </subcellularLocation>
</comment>
<gene>
    <name evidence="9" type="ORF">OW729_16350</name>
</gene>
<feature type="transmembrane region" description="Helical" evidence="6">
    <location>
        <begin position="56"/>
        <end position="76"/>
    </location>
</feature>
<proteinExistence type="predicted"/>
<feature type="domain" description="Anti-sigma factor RsgI-like middle" evidence="8">
    <location>
        <begin position="80"/>
        <end position="163"/>
    </location>
</feature>
<keyword evidence="2" id="KW-1003">Cell membrane</keyword>
<name>A0ABT4DCZ7_9CLOT</name>
<dbReference type="EMBL" id="JAPQFJ010000022">
    <property type="protein sequence ID" value="MCY6960189.1"/>
    <property type="molecule type" value="Genomic_DNA"/>
</dbReference>
<sequence length="192" mass="21676">MKKATGVVIKVYSKYVCVRTINGEFINLTLKDYTPNVGDIYTGTIYSGTALKRIRAIILLSVVLLILFGQSLYFYLIPSATIVLNIPPSIQLKVNKWNRIISVKGLQSSGQKLTDSIKLKNKSLDEGLKLIIETAKSEDIINKKYIDNNNAVTIYVCCDENKDIDLIKFDEFMKHESLKYQINNNGKGTFID</sequence>
<dbReference type="Pfam" id="PF23750">
    <property type="entry name" value="RsgI_M"/>
    <property type="match status" value="1"/>
</dbReference>
<keyword evidence="3 6" id="KW-0812">Transmembrane</keyword>
<evidence type="ECO:0000256" key="1">
    <source>
        <dbReference type="ARBA" id="ARBA00004162"/>
    </source>
</evidence>
<evidence type="ECO:0000256" key="4">
    <source>
        <dbReference type="ARBA" id="ARBA00022989"/>
    </source>
</evidence>
<comment type="caution">
    <text evidence="9">The sequence shown here is derived from an EMBL/GenBank/DDBJ whole genome shotgun (WGS) entry which is preliminary data.</text>
</comment>
<evidence type="ECO:0000259" key="8">
    <source>
        <dbReference type="Pfam" id="PF23750"/>
    </source>
</evidence>
<organism evidence="9 10">
    <name type="scientific">Clostridium brassicae</name>
    <dbReference type="NCBI Taxonomy" id="2999072"/>
    <lineage>
        <taxon>Bacteria</taxon>
        <taxon>Bacillati</taxon>
        <taxon>Bacillota</taxon>
        <taxon>Clostridia</taxon>
        <taxon>Eubacteriales</taxon>
        <taxon>Clostridiaceae</taxon>
        <taxon>Clostridium</taxon>
    </lineage>
</organism>
<evidence type="ECO:0008006" key="11">
    <source>
        <dbReference type="Google" id="ProtNLM"/>
    </source>
</evidence>
<evidence type="ECO:0000256" key="5">
    <source>
        <dbReference type="ARBA" id="ARBA00023136"/>
    </source>
</evidence>
<dbReference type="RefSeq" id="WP_268062626.1">
    <property type="nucleotide sequence ID" value="NZ_JAPQFJ010000022.1"/>
</dbReference>
<protein>
    <recommendedName>
        <fullName evidence="11">RsgI N-terminal anti-sigma domain-containing protein</fullName>
    </recommendedName>
</protein>
<dbReference type="InterPro" id="IPR024449">
    <property type="entry name" value="Anti-sigma_RsgI_N"/>
</dbReference>
<evidence type="ECO:0000256" key="2">
    <source>
        <dbReference type="ARBA" id="ARBA00022475"/>
    </source>
</evidence>
<keyword evidence="4 6" id="KW-1133">Transmembrane helix</keyword>
<accession>A0ABT4DCZ7</accession>
<evidence type="ECO:0000313" key="10">
    <source>
        <dbReference type="Proteomes" id="UP001144612"/>
    </source>
</evidence>
<keyword evidence="10" id="KW-1185">Reference proteome</keyword>